<evidence type="ECO:0000256" key="1">
    <source>
        <dbReference type="SAM" id="MobiDB-lite"/>
    </source>
</evidence>
<comment type="caution">
    <text evidence="2">The sequence shown here is derived from an EMBL/GenBank/DDBJ whole genome shotgun (WGS) entry which is preliminary data.</text>
</comment>
<feature type="region of interest" description="Disordered" evidence="1">
    <location>
        <begin position="30"/>
        <end position="49"/>
    </location>
</feature>
<organism evidence="2 3">
    <name type="scientific">Nelumbo nucifera</name>
    <name type="common">Sacred lotus</name>
    <dbReference type="NCBI Taxonomy" id="4432"/>
    <lineage>
        <taxon>Eukaryota</taxon>
        <taxon>Viridiplantae</taxon>
        <taxon>Streptophyta</taxon>
        <taxon>Embryophyta</taxon>
        <taxon>Tracheophyta</taxon>
        <taxon>Spermatophyta</taxon>
        <taxon>Magnoliopsida</taxon>
        <taxon>Proteales</taxon>
        <taxon>Nelumbonaceae</taxon>
        <taxon>Nelumbo</taxon>
    </lineage>
</organism>
<accession>A0A822Z649</accession>
<dbReference type="Proteomes" id="UP000607653">
    <property type="component" value="Unassembled WGS sequence"/>
</dbReference>
<keyword evidence="3" id="KW-1185">Reference proteome</keyword>
<evidence type="ECO:0000313" key="3">
    <source>
        <dbReference type="Proteomes" id="UP000607653"/>
    </source>
</evidence>
<evidence type="ECO:0000313" key="2">
    <source>
        <dbReference type="EMBL" id="DAD39141.1"/>
    </source>
</evidence>
<reference evidence="2 3" key="1">
    <citation type="journal article" date="2020" name="Mol. Biol. Evol.">
        <title>Distinct Expression and Methylation Patterns for Genes with Different Fates following a Single Whole-Genome Duplication in Flowering Plants.</title>
        <authorList>
            <person name="Shi T."/>
            <person name="Rahmani R.S."/>
            <person name="Gugger P.F."/>
            <person name="Wang M."/>
            <person name="Li H."/>
            <person name="Zhang Y."/>
            <person name="Li Z."/>
            <person name="Wang Q."/>
            <person name="Van de Peer Y."/>
            <person name="Marchal K."/>
            <person name="Chen J."/>
        </authorList>
    </citation>
    <scope>NUCLEOTIDE SEQUENCE [LARGE SCALE GENOMIC DNA]</scope>
    <source>
        <tissue evidence="2">Leaf</tissue>
    </source>
</reference>
<dbReference type="AlphaFoldDB" id="A0A822Z649"/>
<name>A0A822Z649_NELNU</name>
<dbReference type="EMBL" id="DUZY01000005">
    <property type="protein sequence ID" value="DAD39141.1"/>
    <property type="molecule type" value="Genomic_DNA"/>
</dbReference>
<proteinExistence type="predicted"/>
<gene>
    <name evidence="2" type="ORF">HUJ06_013464</name>
</gene>
<sequence>MVVARCDPTFTLFDAVEDVIAKRKKLEGETRVEGGDGQSRGEQIEALKI</sequence>
<protein>
    <submittedName>
        <fullName evidence="2">Uncharacterized protein</fullName>
    </submittedName>
</protein>